<sequence>MSNNNDIYDEMDNFCAEVLSPEGLLNYMRVRKEYFFEPEEAVEKYFGDSEYKKEIATFGDFFYYYLAKYEKTYLYTFLEKGFTKKFKKLLEDHDIDPKTMDIDWLGMETKEKKYKESLFDILYAMINYELKKHGLVMFGLNIGLESALYFIVPEDAYTRIDRKAELYTIFDLEYLETIYNEIFEVKRDLGVKGLQVGDFIEKNGQEYRSLFLENNVVIKNINEDDESEVILIL</sequence>
<dbReference type="EMBL" id="AP019822">
    <property type="protein sequence ID" value="BBM36019.1"/>
    <property type="molecule type" value="Genomic_DNA"/>
</dbReference>
<gene>
    <name evidence="1" type="ORF">JCM16774_0951</name>
</gene>
<dbReference type="AlphaFoldDB" id="A0A510J9M3"/>
<dbReference type="STRING" id="714315.GCA_000516535_00942"/>
<proteinExistence type="predicted"/>
<evidence type="ECO:0000313" key="1">
    <source>
        <dbReference type="EMBL" id="BBM36019.1"/>
    </source>
</evidence>
<organism evidence="1 2">
    <name type="scientific">Pseudoleptotrichia goodfellowii</name>
    <dbReference type="NCBI Taxonomy" id="157692"/>
    <lineage>
        <taxon>Bacteria</taxon>
        <taxon>Fusobacteriati</taxon>
        <taxon>Fusobacteriota</taxon>
        <taxon>Fusobacteriia</taxon>
        <taxon>Fusobacteriales</taxon>
        <taxon>Leptotrichiaceae</taxon>
        <taxon>Pseudoleptotrichia</taxon>
    </lineage>
</organism>
<name>A0A510J9M3_9FUSO</name>
<evidence type="ECO:0000313" key="2">
    <source>
        <dbReference type="Proteomes" id="UP000321606"/>
    </source>
</evidence>
<accession>A0A510J9M3</accession>
<dbReference type="RefSeq" id="WP_026737431.1">
    <property type="nucleotide sequence ID" value="NZ_AP019822.1"/>
</dbReference>
<protein>
    <submittedName>
        <fullName evidence="1">Uncharacterized protein</fullName>
    </submittedName>
</protein>
<dbReference type="Proteomes" id="UP000321606">
    <property type="component" value="Chromosome"/>
</dbReference>
<dbReference type="OrthoDB" id="79761at2"/>
<dbReference type="KEGG" id="lgo:JCM16774_0951"/>
<reference evidence="1 2" key="1">
    <citation type="submission" date="2019-07" db="EMBL/GenBank/DDBJ databases">
        <title>Complete Genome Sequence of Leptotrichia goodfellowii Strain JCM 16774.</title>
        <authorList>
            <person name="Watanabe S."/>
            <person name="Cui L."/>
        </authorList>
    </citation>
    <scope>NUCLEOTIDE SEQUENCE [LARGE SCALE GENOMIC DNA]</scope>
    <source>
        <strain evidence="1 2">JCM16774</strain>
    </source>
</reference>